<evidence type="ECO:0000313" key="3">
    <source>
        <dbReference type="EMBL" id="QXQ14064.1"/>
    </source>
</evidence>
<accession>A0ABX8S875</accession>
<dbReference type="InterPro" id="IPR051610">
    <property type="entry name" value="GPI/OXD"/>
</dbReference>
<reference evidence="3" key="1">
    <citation type="submission" date="2021-07" db="EMBL/GenBank/DDBJ databases">
        <title>Candidatus Kaistella beijingensis sp. nov. isolated from a municipal wastewater treatment plant is involved in sludge foaming.</title>
        <authorList>
            <person name="Song Y."/>
            <person name="Liu S.-J."/>
        </authorList>
    </citation>
    <scope>NUCLEOTIDE SEQUENCE</scope>
    <source>
        <strain evidence="3">DSM 43998</strain>
    </source>
</reference>
<dbReference type="InterPro" id="IPR014710">
    <property type="entry name" value="RmlC-like_jellyroll"/>
</dbReference>
<dbReference type="InterPro" id="IPR013096">
    <property type="entry name" value="Cupin_2"/>
</dbReference>
<feature type="domain" description="Cupin type-2" evidence="2">
    <location>
        <begin position="37"/>
        <end position="105"/>
    </location>
</feature>
<dbReference type="Pfam" id="PF07883">
    <property type="entry name" value="Cupin_2"/>
    <property type="match status" value="1"/>
</dbReference>
<dbReference type="Proteomes" id="UP000887023">
    <property type="component" value="Chromosome"/>
</dbReference>
<dbReference type="SUPFAM" id="SSF51182">
    <property type="entry name" value="RmlC-like cupins"/>
    <property type="match status" value="1"/>
</dbReference>
<dbReference type="RefSeq" id="WP_066467066.1">
    <property type="nucleotide sequence ID" value="NZ_CBCRUZ010000010.1"/>
</dbReference>
<protein>
    <submittedName>
        <fullName evidence="3">Cupin domain-containing protein</fullName>
    </submittedName>
</protein>
<dbReference type="PANTHER" id="PTHR35848">
    <property type="entry name" value="OXALATE-BINDING PROTEIN"/>
    <property type="match status" value="1"/>
</dbReference>
<dbReference type="Gene3D" id="2.60.120.10">
    <property type="entry name" value="Jelly Rolls"/>
    <property type="match status" value="1"/>
</dbReference>
<proteinExistence type="predicted"/>
<dbReference type="EMBL" id="CP079105">
    <property type="protein sequence ID" value="QXQ14064.1"/>
    <property type="molecule type" value="Genomic_DNA"/>
</dbReference>
<dbReference type="InterPro" id="IPR011051">
    <property type="entry name" value="RmlC_Cupin_sf"/>
</dbReference>
<keyword evidence="4" id="KW-1185">Reference proteome</keyword>
<evidence type="ECO:0000256" key="1">
    <source>
        <dbReference type="ARBA" id="ARBA00022723"/>
    </source>
</evidence>
<sequence length="123" mass="13115">MLVRRVGDVPRNERGNGQISHLLLGLPSDDTPMSITVVTAAPGSRQSDHVHPVSTQIYVIIAGKGQMTVGDETMEVATGEMVYVPPGASHAIFNGGEMTLSYVSVTVPPFPVRVEGDHYRSAT</sequence>
<dbReference type="PANTHER" id="PTHR35848:SF6">
    <property type="entry name" value="CUPIN TYPE-2 DOMAIN-CONTAINING PROTEIN"/>
    <property type="match status" value="1"/>
</dbReference>
<organism evidence="3 4">
    <name type="scientific">Skermania pinensis</name>
    <dbReference type="NCBI Taxonomy" id="39122"/>
    <lineage>
        <taxon>Bacteria</taxon>
        <taxon>Bacillati</taxon>
        <taxon>Actinomycetota</taxon>
        <taxon>Actinomycetes</taxon>
        <taxon>Mycobacteriales</taxon>
        <taxon>Gordoniaceae</taxon>
        <taxon>Skermania</taxon>
    </lineage>
</organism>
<keyword evidence="1" id="KW-0479">Metal-binding</keyword>
<evidence type="ECO:0000313" key="4">
    <source>
        <dbReference type="Proteomes" id="UP000887023"/>
    </source>
</evidence>
<gene>
    <name evidence="3" type="ORF">KV203_00945</name>
</gene>
<evidence type="ECO:0000259" key="2">
    <source>
        <dbReference type="Pfam" id="PF07883"/>
    </source>
</evidence>
<name>A0ABX8S875_9ACTN</name>